<reference evidence="1 2" key="1">
    <citation type="submission" date="2016-09" db="EMBL/GenBank/DDBJ databases">
        <authorList>
            <person name="Capua I."/>
            <person name="De Benedictis P."/>
            <person name="Joannis T."/>
            <person name="Lombin L.H."/>
            <person name="Cattoli G."/>
        </authorList>
    </citation>
    <scope>NUCLEOTIDE SEQUENCE [LARGE SCALE GENOMIC DNA]</scope>
    <source>
        <strain evidence="1 2">IMI 309357</strain>
    </source>
</reference>
<dbReference type="Proteomes" id="UP000176998">
    <property type="component" value="Unassembled WGS sequence"/>
</dbReference>
<dbReference type="GeneID" id="34564918"/>
<dbReference type="AlphaFoldDB" id="A0A1G4AUR8"/>
<dbReference type="RefSeq" id="XP_022470087.1">
    <property type="nucleotide sequence ID" value="XM_022623408.1"/>
</dbReference>
<gene>
    <name evidence="1" type="ORF">CORC01_11786</name>
</gene>
<comment type="caution">
    <text evidence="1">The sequence shown here is derived from an EMBL/GenBank/DDBJ whole genome shotgun (WGS) entry which is preliminary data.</text>
</comment>
<feature type="non-terminal residue" evidence="1">
    <location>
        <position position="1"/>
    </location>
</feature>
<protein>
    <submittedName>
        <fullName evidence="1">Uncharacterized protein</fullName>
    </submittedName>
</protein>
<evidence type="ECO:0000313" key="2">
    <source>
        <dbReference type="Proteomes" id="UP000176998"/>
    </source>
</evidence>
<dbReference type="OrthoDB" id="5422613at2759"/>
<sequence length="140" mass="15573">ADRRSELGNVSPVVDRSGYRCSKGRSYSRPAGCTSGSAGEPLTCCRRCQGRVVCANCDEKFDVDENGPNACYYSLQYFNRDGSLEIWDQIDKPDKFYGMDSDEAGTDIPDSFRWSCCQRVGNVEGCQNGGNTWSYWNTAL</sequence>
<dbReference type="STRING" id="1209926.A0A1G4AUR8"/>
<accession>A0A1G4AUR8</accession>
<organism evidence="1 2">
    <name type="scientific">Colletotrichum orchidophilum</name>
    <dbReference type="NCBI Taxonomy" id="1209926"/>
    <lineage>
        <taxon>Eukaryota</taxon>
        <taxon>Fungi</taxon>
        <taxon>Dikarya</taxon>
        <taxon>Ascomycota</taxon>
        <taxon>Pezizomycotina</taxon>
        <taxon>Sordariomycetes</taxon>
        <taxon>Hypocreomycetidae</taxon>
        <taxon>Glomerellales</taxon>
        <taxon>Glomerellaceae</taxon>
        <taxon>Colletotrichum</taxon>
    </lineage>
</organism>
<proteinExistence type="predicted"/>
<name>A0A1G4AUR8_9PEZI</name>
<dbReference type="EMBL" id="MJBS01000133">
    <property type="protein sequence ID" value="OHE92919.1"/>
    <property type="molecule type" value="Genomic_DNA"/>
</dbReference>
<evidence type="ECO:0000313" key="1">
    <source>
        <dbReference type="EMBL" id="OHE92919.1"/>
    </source>
</evidence>
<keyword evidence="2" id="KW-1185">Reference proteome</keyword>